<dbReference type="GeneID" id="103516066"/>
<dbReference type="PaxDb" id="121845-A0A3Q0JBQ6"/>
<proteinExistence type="inferred from homology"/>
<dbReference type="KEGG" id="dci:103516066"/>
<dbReference type="Gene3D" id="3.40.50.150">
    <property type="entry name" value="Vaccinia Virus protein VP39"/>
    <property type="match status" value="1"/>
</dbReference>
<name>A0A3Q0JBQ6_DIACI</name>
<dbReference type="AlphaFoldDB" id="A0A3Q0JBQ6"/>
<dbReference type="InterPro" id="IPR010342">
    <property type="entry name" value="DUF938"/>
</dbReference>
<evidence type="ECO:0000256" key="1">
    <source>
        <dbReference type="ARBA" id="ARBA00008308"/>
    </source>
</evidence>
<gene>
    <name evidence="3" type="primary">LOC103516066</name>
</gene>
<accession>A0A3Q0JBQ6</accession>
<dbReference type="PANTHER" id="PTHR20974:SF0">
    <property type="entry name" value="UPF0585 PROTEIN CG18661"/>
    <property type="match status" value="1"/>
</dbReference>
<dbReference type="RefSeq" id="XP_026684373.1">
    <property type="nucleotide sequence ID" value="XM_026828572.1"/>
</dbReference>
<sequence length="159" mass="18128">MRALTKKGNQLLKTCITLLSFSQMASSKKQFYPAADRNKQPILDILKDHISLSDKRKCLEISSGSGQHVSFFAPHFPNVRFYPSEESRFLFDSINEHVKSDGLGNVEQARYIDASSPPETWYDGKLQKETLDYVYNCNMIHLVPFSTTEGKQKSSPLYI</sequence>
<dbReference type="PANTHER" id="PTHR20974">
    <property type="entry name" value="UPF0585 PROTEIN CG18661"/>
    <property type="match status" value="1"/>
</dbReference>
<protein>
    <submittedName>
        <fullName evidence="3">Methyltransferase-like 26</fullName>
    </submittedName>
</protein>
<reference evidence="3" key="1">
    <citation type="submission" date="2025-08" db="UniProtKB">
        <authorList>
            <consortium name="RefSeq"/>
        </authorList>
    </citation>
    <scope>IDENTIFICATION</scope>
</reference>
<dbReference type="Pfam" id="PF06080">
    <property type="entry name" value="DUF938"/>
    <property type="match status" value="1"/>
</dbReference>
<comment type="similarity">
    <text evidence="1">Belongs to the UPF0585 family.</text>
</comment>
<keyword evidence="2" id="KW-1185">Reference proteome</keyword>
<dbReference type="InterPro" id="IPR029063">
    <property type="entry name" value="SAM-dependent_MTases_sf"/>
</dbReference>
<feature type="non-terminal residue" evidence="3">
    <location>
        <position position="159"/>
    </location>
</feature>
<dbReference type="STRING" id="121845.A0A3Q0JBQ6"/>
<organism evidence="2 3">
    <name type="scientific">Diaphorina citri</name>
    <name type="common">Asian citrus psyllid</name>
    <dbReference type="NCBI Taxonomy" id="121845"/>
    <lineage>
        <taxon>Eukaryota</taxon>
        <taxon>Metazoa</taxon>
        <taxon>Ecdysozoa</taxon>
        <taxon>Arthropoda</taxon>
        <taxon>Hexapoda</taxon>
        <taxon>Insecta</taxon>
        <taxon>Pterygota</taxon>
        <taxon>Neoptera</taxon>
        <taxon>Paraneoptera</taxon>
        <taxon>Hemiptera</taxon>
        <taxon>Sternorrhyncha</taxon>
        <taxon>Psylloidea</taxon>
        <taxon>Psyllidae</taxon>
        <taxon>Diaphorininae</taxon>
        <taxon>Diaphorina</taxon>
    </lineage>
</organism>
<evidence type="ECO:0000313" key="2">
    <source>
        <dbReference type="Proteomes" id="UP000079169"/>
    </source>
</evidence>
<dbReference type="Proteomes" id="UP000079169">
    <property type="component" value="Unplaced"/>
</dbReference>
<evidence type="ECO:0000313" key="3">
    <source>
        <dbReference type="RefSeq" id="XP_026684373.1"/>
    </source>
</evidence>
<dbReference type="SUPFAM" id="SSF53335">
    <property type="entry name" value="S-adenosyl-L-methionine-dependent methyltransferases"/>
    <property type="match status" value="1"/>
</dbReference>